<evidence type="ECO:0000256" key="3">
    <source>
        <dbReference type="ARBA" id="ARBA00004656"/>
    </source>
</evidence>
<keyword evidence="4" id="KW-0479">Metal-binding</keyword>
<keyword evidence="7" id="KW-0391">Immunity</keyword>
<dbReference type="GO" id="GO:0005765">
    <property type="term" value="C:lysosomal membrane"/>
    <property type="evidence" value="ECO:0007669"/>
    <property type="project" value="UniProtKB-SubCell"/>
</dbReference>
<dbReference type="SMART" id="SM00744">
    <property type="entry name" value="RINGv"/>
    <property type="match status" value="1"/>
</dbReference>
<evidence type="ECO:0000256" key="1">
    <source>
        <dbReference type="ARBA" id="ARBA00004127"/>
    </source>
</evidence>
<accession>A0A383W7B3</accession>
<name>A0A383W7B3_TETOB</name>
<dbReference type="CDD" id="cd16495">
    <property type="entry name" value="RING_CH-C4HC3_MARCH"/>
    <property type="match status" value="1"/>
</dbReference>
<dbReference type="GO" id="GO:0002376">
    <property type="term" value="P:immune system process"/>
    <property type="evidence" value="ECO:0007669"/>
    <property type="project" value="UniProtKB-KW"/>
</dbReference>
<evidence type="ECO:0000313" key="9">
    <source>
        <dbReference type="EMBL" id="SZX73518.1"/>
    </source>
</evidence>
<evidence type="ECO:0000256" key="4">
    <source>
        <dbReference type="ARBA" id="ARBA00022723"/>
    </source>
</evidence>
<evidence type="ECO:0000256" key="7">
    <source>
        <dbReference type="ARBA" id="ARBA00022859"/>
    </source>
</evidence>
<evidence type="ECO:0000259" key="8">
    <source>
        <dbReference type="PROSITE" id="PS51292"/>
    </source>
</evidence>
<dbReference type="PANTHER" id="PTHR45981">
    <property type="entry name" value="LD02310P"/>
    <property type="match status" value="1"/>
</dbReference>
<evidence type="ECO:0000256" key="6">
    <source>
        <dbReference type="ARBA" id="ARBA00022833"/>
    </source>
</evidence>
<keyword evidence="5" id="KW-0863">Zinc-finger</keyword>
<dbReference type="PROSITE" id="PS51292">
    <property type="entry name" value="ZF_RING_CH"/>
    <property type="match status" value="1"/>
</dbReference>
<dbReference type="InterPro" id="IPR013083">
    <property type="entry name" value="Znf_RING/FYVE/PHD"/>
</dbReference>
<dbReference type="EMBL" id="FNXT01001193">
    <property type="protein sequence ID" value="SZX73518.1"/>
    <property type="molecule type" value="Genomic_DNA"/>
</dbReference>
<protein>
    <recommendedName>
        <fullName evidence="8">RING-CH-type domain-containing protein</fullName>
    </recommendedName>
</protein>
<dbReference type="Proteomes" id="UP000256970">
    <property type="component" value="Unassembled WGS sequence"/>
</dbReference>
<comment type="subcellular location">
    <subcellularLocation>
        <location evidence="1">Endomembrane system</location>
        <topology evidence="1">Multi-pass membrane protein</topology>
    </subcellularLocation>
    <subcellularLocation>
        <location evidence="2">Endosome</location>
    </subcellularLocation>
    <subcellularLocation>
        <location evidence="3">Lysosome membrane</location>
    </subcellularLocation>
</comment>
<dbReference type="SUPFAM" id="SSF57850">
    <property type="entry name" value="RING/U-box"/>
    <property type="match status" value="1"/>
</dbReference>
<organism evidence="9 10">
    <name type="scientific">Tetradesmus obliquus</name>
    <name type="common">Green alga</name>
    <name type="synonym">Acutodesmus obliquus</name>
    <dbReference type="NCBI Taxonomy" id="3088"/>
    <lineage>
        <taxon>Eukaryota</taxon>
        <taxon>Viridiplantae</taxon>
        <taxon>Chlorophyta</taxon>
        <taxon>core chlorophytes</taxon>
        <taxon>Chlorophyceae</taxon>
        <taxon>CS clade</taxon>
        <taxon>Sphaeropleales</taxon>
        <taxon>Scenedesmaceae</taxon>
        <taxon>Tetradesmus</taxon>
    </lineage>
</organism>
<sequence>MSTNETAAAPAAEFSRVSSCRSLDSNQPRCRLCWGGEDEGGQLISPCQCRGSMEFVHFGCLQHWLEVTRQQGRSRRSIRCEICKAKYSSTAVRSIIAGQEQQQQLLPGVWQDPFTVASIIHGAYRAYVAASGLLRAYAIYRSIQYPASCITGPPAGPAATGAAALPYYTTGRVGAASGAAAVGWPAQQQQQQQRRQRVQTPQEQQLLQHHLSVSIPLNGAAAAVKQLASGSSSSSSSSNKEVLDVIRQRFDSATMVQVYWYTALMALTPQPPNADAFAGMALGATIGGMMAQLVFLPMLGSGKLSALSHSCRLLLRCLVRLLAAEACQARGYRLLAAAVRALMQRQPQWRAGIRRRLRLPWVMRQQRQGQLEAAGAAAAAGDAGVEQQQQQQQ</sequence>
<reference evidence="9 10" key="1">
    <citation type="submission" date="2016-10" db="EMBL/GenBank/DDBJ databases">
        <authorList>
            <person name="Cai Z."/>
        </authorList>
    </citation>
    <scope>NUCLEOTIDE SEQUENCE [LARGE SCALE GENOMIC DNA]</scope>
</reference>
<proteinExistence type="predicted"/>
<dbReference type="AlphaFoldDB" id="A0A383W7B3"/>
<dbReference type="GO" id="GO:0005768">
    <property type="term" value="C:endosome"/>
    <property type="evidence" value="ECO:0007669"/>
    <property type="project" value="UniProtKB-SubCell"/>
</dbReference>
<dbReference type="Gene3D" id="3.30.40.10">
    <property type="entry name" value="Zinc/RING finger domain, C3HC4 (zinc finger)"/>
    <property type="match status" value="1"/>
</dbReference>
<evidence type="ECO:0000256" key="5">
    <source>
        <dbReference type="ARBA" id="ARBA00022771"/>
    </source>
</evidence>
<evidence type="ECO:0000256" key="2">
    <source>
        <dbReference type="ARBA" id="ARBA00004177"/>
    </source>
</evidence>
<gene>
    <name evidence="9" type="ORF">BQ4739_LOCUS13781</name>
</gene>
<evidence type="ECO:0000313" key="10">
    <source>
        <dbReference type="Proteomes" id="UP000256970"/>
    </source>
</evidence>
<feature type="domain" description="RING-CH-type" evidence="8">
    <location>
        <begin position="22"/>
        <end position="90"/>
    </location>
</feature>
<dbReference type="STRING" id="3088.A0A383W7B3"/>
<keyword evidence="10" id="KW-1185">Reference proteome</keyword>
<keyword evidence="6" id="KW-0862">Zinc</keyword>
<dbReference type="Pfam" id="PF12906">
    <property type="entry name" value="RINGv"/>
    <property type="match status" value="1"/>
</dbReference>
<dbReference type="InterPro" id="IPR011016">
    <property type="entry name" value="Znf_RING-CH"/>
</dbReference>
<dbReference type="GO" id="GO:0008270">
    <property type="term" value="F:zinc ion binding"/>
    <property type="evidence" value="ECO:0007669"/>
    <property type="project" value="UniProtKB-KW"/>
</dbReference>